<keyword evidence="4" id="KW-0221">Differentiation</keyword>
<dbReference type="InterPro" id="IPR035979">
    <property type="entry name" value="RBD_domain_sf"/>
</dbReference>
<dbReference type="InterPro" id="IPR012677">
    <property type="entry name" value="Nucleotide-bd_a/b_plait_sf"/>
</dbReference>
<dbReference type="PROSITE" id="PS50102">
    <property type="entry name" value="RRM"/>
    <property type="match status" value="1"/>
</dbReference>
<dbReference type="SUPFAM" id="SSF46785">
    <property type="entry name" value="Winged helix' DNA-binding domain"/>
    <property type="match status" value="1"/>
</dbReference>
<dbReference type="GO" id="GO:0003723">
    <property type="term" value="F:RNA binding"/>
    <property type="evidence" value="ECO:0007669"/>
    <property type="project" value="UniProtKB-UniRule"/>
</dbReference>
<dbReference type="InterPro" id="IPR000504">
    <property type="entry name" value="RRM_dom"/>
</dbReference>
<feature type="domain" description="RRM" evidence="14">
    <location>
        <begin position="119"/>
        <end position="221"/>
    </location>
</feature>
<feature type="region of interest" description="Disordered" evidence="13">
    <location>
        <begin position="364"/>
        <end position="541"/>
    </location>
</feature>
<dbReference type="CDD" id="cd07323">
    <property type="entry name" value="LAM"/>
    <property type="match status" value="1"/>
</dbReference>
<dbReference type="InterPro" id="IPR036390">
    <property type="entry name" value="WH_DNA-bd_sf"/>
</dbReference>
<feature type="region of interest" description="Disordered" evidence="13">
    <location>
        <begin position="219"/>
        <end position="312"/>
    </location>
</feature>
<feature type="compositionally biased region" description="Basic residues" evidence="13">
    <location>
        <begin position="478"/>
        <end position="512"/>
    </location>
</feature>
<dbReference type="AlphaFoldDB" id="A0A8D8YRR6"/>
<protein>
    <recommendedName>
        <fullName evidence="2">La-related protein 7</fullName>
    </recommendedName>
    <alternativeName>
        <fullName evidence="11">La ribonucleoprotein domain family member 7</fullName>
    </alternativeName>
</protein>
<evidence type="ECO:0000313" key="16">
    <source>
        <dbReference type="EMBL" id="CAG6733802.1"/>
    </source>
</evidence>
<dbReference type="InterPro" id="IPR002344">
    <property type="entry name" value="Lupus_La"/>
</dbReference>
<feature type="domain" description="HTH La-type RNA-binding" evidence="15">
    <location>
        <begin position="25"/>
        <end position="114"/>
    </location>
</feature>
<dbReference type="InterPro" id="IPR034887">
    <property type="entry name" value="LARP7_RRM1"/>
</dbReference>
<evidence type="ECO:0000256" key="11">
    <source>
        <dbReference type="ARBA" id="ARBA00029640"/>
    </source>
</evidence>
<dbReference type="Gene3D" id="3.30.70.330">
    <property type="match status" value="1"/>
</dbReference>
<organism evidence="16">
    <name type="scientific">Cacopsylla melanoneura</name>
    <dbReference type="NCBI Taxonomy" id="428564"/>
    <lineage>
        <taxon>Eukaryota</taxon>
        <taxon>Metazoa</taxon>
        <taxon>Ecdysozoa</taxon>
        <taxon>Arthropoda</taxon>
        <taxon>Hexapoda</taxon>
        <taxon>Insecta</taxon>
        <taxon>Pterygota</taxon>
        <taxon>Neoptera</taxon>
        <taxon>Paraneoptera</taxon>
        <taxon>Hemiptera</taxon>
        <taxon>Sternorrhyncha</taxon>
        <taxon>Psylloidea</taxon>
        <taxon>Psyllidae</taxon>
        <taxon>Psyllinae</taxon>
        <taxon>Cacopsylla</taxon>
    </lineage>
</organism>
<evidence type="ECO:0000259" key="15">
    <source>
        <dbReference type="PROSITE" id="PS50961"/>
    </source>
</evidence>
<evidence type="ECO:0000256" key="8">
    <source>
        <dbReference type="ARBA" id="ARBA00023163"/>
    </source>
</evidence>
<feature type="region of interest" description="Disordered" evidence="13">
    <location>
        <begin position="1"/>
        <end position="28"/>
    </location>
</feature>
<dbReference type="PROSITE" id="PS50961">
    <property type="entry name" value="HTH_LA"/>
    <property type="match status" value="1"/>
</dbReference>
<dbReference type="GO" id="GO:0006397">
    <property type="term" value="P:mRNA processing"/>
    <property type="evidence" value="ECO:0007669"/>
    <property type="project" value="UniProtKB-KW"/>
</dbReference>
<dbReference type="GO" id="GO:0005654">
    <property type="term" value="C:nucleoplasm"/>
    <property type="evidence" value="ECO:0007669"/>
    <property type="project" value="UniProtKB-SubCell"/>
</dbReference>
<dbReference type="InterPro" id="IPR045180">
    <property type="entry name" value="La_dom_prot"/>
</dbReference>
<evidence type="ECO:0000256" key="6">
    <source>
        <dbReference type="ARBA" id="ARBA00022884"/>
    </source>
</evidence>
<keyword evidence="10" id="KW-0539">Nucleus</keyword>
<keyword evidence="6 12" id="KW-0694">RNA-binding</keyword>
<feature type="compositionally biased region" description="Basic and acidic residues" evidence="13">
    <location>
        <begin position="8"/>
        <end position="23"/>
    </location>
</feature>
<dbReference type="GO" id="GO:0008380">
    <property type="term" value="P:RNA splicing"/>
    <property type="evidence" value="ECO:0007669"/>
    <property type="project" value="UniProtKB-KW"/>
</dbReference>
<keyword evidence="9" id="KW-0508">mRNA splicing</keyword>
<sequence>MSEDMESTTDKDLSDQRNKDSSGGRHRKKQLFQQIMQLMEFYLSDSNLRKDRFFNQLLQDSPEIDLSVFLKCNKLARLTTDPDDIVKALKKSKLLEVTEDGTKVKRTVQVQDKPDVDECTIYVEKLPPDVEHDYIEKVFTKFGKVTYVSLPKFKATGKLKGFAFVEFSCKEEAEKALEAYTELGCRLPSTMAPEALISIQTFEGEKSNVENRLLRPQSAPEPIEELENQPKEQTPDEVPEETKGNVSESSPPQKRRKTGNEGSDEDMSKGDESKDEHEPSSAPEIVGKKKKSRKKKKKTLDTSPESSGMLVLSKQAELELLEEARRGAQRAETLGAFGWLKPQKTNKTFLSNTLKSVLLSNAIASRKTSRSTPPLLQSSFTPKSVKPQYSTSRETSNPIQPFQSSFKPTSIEQHLTPAKQTDAKCSYSRKGSSDSSFSKSKPRPSPCDRYSINHSNSRADRNSSSRSSYSSESDSHKSRSSRSSNRKQSKSSKKKSSSKHAKRSKYKSSKRSKSPEHRSSKHKSSNSSRKKCSKRSKSSKD</sequence>
<reference evidence="16" key="1">
    <citation type="submission" date="2021-05" db="EMBL/GenBank/DDBJ databases">
        <authorList>
            <person name="Alioto T."/>
            <person name="Alioto T."/>
            <person name="Gomez Garrido J."/>
        </authorList>
    </citation>
    <scope>NUCLEOTIDE SEQUENCE</scope>
</reference>
<keyword evidence="7" id="KW-0805">Transcription regulation</keyword>
<dbReference type="SMART" id="SM00715">
    <property type="entry name" value="LA"/>
    <property type="match status" value="1"/>
</dbReference>
<evidence type="ECO:0000256" key="2">
    <source>
        <dbReference type="ARBA" id="ARBA00015867"/>
    </source>
</evidence>
<dbReference type="SMART" id="SM00360">
    <property type="entry name" value="RRM"/>
    <property type="match status" value="1"/>
</dbReference>
<dbReference type="GO" id="GO:0030154">
    <property type="term" value="P:cell differentiation"/>
    <property type="evidence" value="ECO:0007669"/>
    <property type="project" value="UniProtKB-KW"/>
</dbReference>
<feature type="compositionally biased region" description="Basic and acidic residues" evidence="13">
    <location>
        <begin position="266"/>
        <end position="279"/>
    </location>
</feature>
<keyword evidence="3" id="KW-0507">mRNA processing</keyword>
<dbReference type="GO" id="GO:0007283">
    <property type="term" value="P:spermatogenesis"/>
    <property type="evidence" value="ECO:0007669"/>
    <property type="project" value="UniProtKB-KW"/>
</dbReference>
<evidence type="ECO:0000256" key="5">
    <source>
        <dbReference type="ARBA" id="ARBA00022871"/>
    </source>
</evidence>
<feature type="compositionally biased region" description="Basic residues" evidence="13">
    <location>
        <begin position="519"/>
        <end position="541"/>
    </location>
</feature>
<dbReference type="PANTHER" id="PTHR22792">
    <property type="entry name" value="LUPUS LA PROTEIN-RELATED"/>
    <property type="match status" value="1"/>
</dbReference>
<dbReference type="Gene3D" id="1.10.10.10">
    <property type="entry name" value="Winged helix-like DNA-binding domain superfamily/Winged helix DNA-binding domain"/>
    <property type="match status" value="1"/>
</dbReference>
<dbReference type="SUPFAM" id="SSF54928">
    <property type="entry name" value="RNA-binding domain, RBD"/>
    <property type="match status" value="1"/>
</dbReference>
<dbReference type="GO" id="GO:1990904">
    <property type="term" value="C:ribonucleoprotein complex"/>
    <property type="evidence" value="ECO:0007669"/>
    <property type="project" value="InterPro"/>
</dbReference>
<dbReference type="InterPro" id="IPR036388">
    <property type="entry name" value="WH-like_DNA-bd_sf"/>
</dbReference>
<dbReference type="PANTHER" id="PTHR22792:SF62">
    <property type="entry name" value="LA-RELATED PROTEIN 7"/>
    <property type="match status" value="1"/>
</dbReference>
<proteinExistence type="predicted"/>
<dbReference type="Pfam" id="PF05383">
    <property type="entry name" value="La"/>
    <property type="match status" value="1"/>
</dbReference>
<evidence type="ECO:0000256" key="4">
    <source>
        <dbReference type="ARBA" id="ARBA00022782"/>
    </source>
</evidence>
<dbReference type="PRINTS" id="PR00302">
    <property type="entry name" value="LUPUSLA"/>
</dbReference>
<feature type="compositionally biased region" description="Polar residues" evidence="13">
    <location>
        <begin position="370"/>
        <end position="413"/>
    </location>
</feature>
<evidence type="ECO:0000256" key="3">
    <source>
        <dbReference type="ARBA" id="ARBA00022664"/>
    </source>
</evidence>
<evidence type="ECO:0000256" key="7">
    <source>
        <dbReference type="ARBA" id="ARBA00023015"/>
    </source>
</evidence>
<name>A0A8D8YRR6_9HEMI</name>
<feature type="compositionally biased region" description="Basic residues" evidence="13">
    <location>
        <begin position="288"/>
        <end position="298"/>
    </location>
</feature>
<dbReference type="Pfam" id="PF00076">
    <property type="entry name" value="RRM_1"/>
    <property type="match status" value="1"/>
</dbReference>
<dbReference type="EMBL" id="HBUF01390888">
    <property type="protein sequence ID" value="CAG6733802.1"/>
    <property type="molecule type" value="Transcribed_RNA"/>
</dbReference>
<keyword evidence="5" id="KW-0744">Spermatogenesis</keyword>
<evidence type="ECO:0000256" key="13">
    <source>
        <dbReference type="SAM" id="MobiDB-lite"/>
    </source>
</evidence>
<dbReference type="InterPro" id="IPR006630">
    <property type="entry name" value="La_HTH"/>
</dbReference>
<evidence type="ECO:0000256" key="9">
    <source>
        <dbReference type="ARBA" id="ARBA00023187"/>
    </source>
</evidence>
<evidence type="ECO:0000256" key="12">
    <source>
        <dbReference type="PROSITE-ProRule" id="PRU00332"/>
    </source>
</evidence>
<accession>A0A8D8YRR6</accession>
<evidence type="ECO:0000256" key="10">
    <source>
        <dbReference type="ARBA" id="ARBA00023242"/>
    </source>
</evidence>
<evidence type="ECO:0000256" key="1">
    <source>
        <dbReference type="ARBA" id="ARBA00004642"/>
    </source>
</evidence>
<evidence type="ECO:0000259" key="14">
    <source>
        <dbReference type="PROSITE" id="PS50102"/>
    </source>
</evidence>
<keyword evidence="8" id="KW-0804">Transcription</keyword>
<comment type="subcellular location">
    <subcellularLocation>
        <location evidence="1">Nucleus</location>
        <location evidence="1">Nucleoplasm</location>
    </subcellularLocation>
</comment>
<dbReference type="CDD" id="cd12290">
    <property type="entry name" value="RRM1_LARP7"/>
    <property type="match status" value="1"/>
</dbReference>
<feature type="compositionally biased region" description="Low complexity" evidence="13">
    <location>
        <begin position="426"/>
        <end position="439"/>
    </location>
</feature>